<dbReference type="Pfam" id="PF02298">
    <property type="entry name" value="Cu_bind_like"/>
    <property type="match status" value="2"/>
</dbReference>
<dbReference type="PROSITE" id="PS51485">
    <property type="entry name" value="PHYTOCYANIN"/>
    <property type="match status" value="2"/>
</dbReference>
<feature type="region of interest" description="Disordered" evidence="3">
    <location>
        <begin position="123"/>
        <end position="153"/>
    </location>
</feature>
<dbReference type="GO" id="GO:0005886">
    <property type="term" value="C:plasma membrane"/>
    <property type="evidence" value="ECO:0007669"/>
    <property type="project" value="TreeGrafter"/>
</dbReference>
<evidence type="ECO:0000256" key="2">
    <source>
        <dbReference type="ARBA" id="ARBA00023180"/>
    </source>
</evidence>
<evidence type="ECO:0000256" key="4">
    <source>
        <dbReference type="SAM" id="SignalP"/>
    </source>
</evidence>
<dbReference type="SUPFAM" id="SSF49503">
    <property type="entry name" value="Cupredoxins"/>
    <property type="match status" value="2"/>
</dbReference>
<dbReference type="Gene3D" id="2.60.40.420">
    <property type="entry name" value="Cupredoxins - blue copper proteins"/>
    <property type="match status" value="2"/>
</dbReference>
<name>R0F9C0_9BRAS</name>
<feature type="signal peptide" evidence="4">
    <location>
        <begin position="1"/>
        <end position="23"/>
    </location>
</feature>
<feature type="chain" id="PRO_5004349669" description="Phytocyanin domain-containing protein" evidence="4">
    <location>
        <begin position="24"/>
        <end position="378"/>
    </location>
</feature>
<evidence type="ECO:0000313" key="6">
    <source>
        <dbReference type="EMBL" id="EOA18271.1"/>
    </source>
</evidence>
<feature type="domain" description="Phytocyanin" evidence="5">
    <location>
        <begin position="24"/>
        <end position="123"/>
    </location>
</feature>
<dbReference type="InterPro" id="IPR003245">
    <property type="entry name" value="Phytocyanin_dom"/>
</dbReference>
<dbReference type="FunFam" id="2.60.40.420:FF:000034">
    <property type="entry name" value="Cupredoxin superfamily protein"/>
    <property type="match status" value="2"/>
</dbReference>
<evidence type="ECO:0000256" key="3">
    <source>
        <dbReference type="SAM" id="MobiDB-lite"/>
    </source>
</evidence>
<protein>
    <recommendedName>
        <fullName evidence="5">Phytocyanin domain-containing protein</fullName>
    </recommendedName>
</protein>
<proteinExistence type="predicted"/>
<dbReference type="PANTHER" id="PTHR33021">
    <property type="entry name" value="BLUE COPPER PROTEIN"/>
    <property type="match status" value="1"/>
</dbReference>
<dbReference type="Proteomes" id="UP000029121">
    <property type="component" value="Unassembled WGS sequence"/>
</dbReference>
<evidence type="ECO:0000313" key="7">
    <source>
        <dbReference type="Proteomes" id="UP000029121"/>
    </source>
</evidence>
<sequence>MVTKKIFGFVLVIMFLLLGSSSAKTYKVGGSNYGWTIKDNSWTEHKEFHVGDSLVFEYDKNVNDVTQVSNALQYESCDNSSPKVVYNTGHDVVTFKEPGHHYFITSNHIECVSGLNLDVLVVPGPSRPSPPPPSRKIHGPSRQIPPPPPPPPSKILPSSRMYAVGDSSGWSVYNSYYYEKWSEDRHFRVGDTLFFEYNKHINDVREVSNELDFESCTPTSTVAVYKTGHDLVTLTRPGVHYFVSLKTGLCHAGIKLRIMVQPSTEDVTLPDAPKKLSPIGYLNSLLHEGCSSLSTAPRQISKLREDIQTLKAHEMKNDPYLKYIIECNKLLLGRFPDMRPPRNLEGKRFLRLIRRKMVKNMIPRSYEKAYKISYNIFW</sequence>
<dbReference type="STRING" id="81985.R0F9C0"/>
<dbReference type="InterPro" id="IPR008972">
    <property type="entry name" value="Cupredoxin"/>
</dbReference>
<feature type="compositionally biased region" description="Pro residues" evidence="3">
    <location>
        <begin position="125"/>
        <end position="134"/>
    </location>
</feature>
<dbReference type="InterPro" id="IPR039391">
    <property type="entry name" value="Phytocyanin-like"/>
</dbReference>
<dbReference type="AlphaFoldDB" id="R0F9C0"/>
<keyword evidence="2" id="KW-0325">Glycoprotein</keyword>
<reference evidence="7" key="1">
    <citation type="journal article" date="2013" name="Nat. Genet.">
        <title>The Capsella rubella genome and the genomic consequences of rapid mating system evolution.</title>
        <authorList>
            <person name="Slotte T."/>
            <person name="Hazzouri K.M."/>
            <person name="Agren J.A."/>
            <person name="Koenig D."/>
            <person name="Maumus F."/>
            <person name="Guo Y.L."/>
            <person name="Steige K."/>
            <person name="Platts A.E."/>
            <person name="Escobar J.S."/>
            <person name="Newman L.K."/>
            <person name="Wang W."/>
            <person name="Mandakova T."/>
            <person name="Vello E."/>
            <person name="Smith L.M."/>
            <person name="Henz S.R."/>
            <person name="Steffen J."/>
            <person name="Takuno S."/>
            <person name="Brandvain Y."/>
            <person name="Coop G."/>
            <person name="Andolfatto P."/>
            <person name="Hu T.T."/>
            <person name="Blanchette M."/>
            <person name="Clark R.M."/>
            <person name="Quesneville H."/>
            <person name="Nordborg M."/>
            <person name="Gaut B.S."/>
            <person name="Lysak M.A."/>
            <person name="Jenkins J."/>
            <person name="Grimwood J."/>
            <person name="Chapman J."/>
            <person name="Prochnik S."/>
            <person name="Shu S."/>
            <person name="Rokhsar D."/>
            <person name="Schmutz J."/>
            <person name="Weigel D."/>
            <person name="Wright S.I."/>
        </authorList>
    </citation>
    <scope>NUCLEOTIDE SEQUENCE [LARGE SCALE GENOMIC DNA]</scope>
    <source>
        <strain evidence="7">cv. Monte Gargano</strain>
    </source>
</reference>
<accession>R0F9C0</accession>
<dbReference type="EMBL" id="KB870811">
    <property type="protein sequence ID" value="EOA18271.1"/>
    <property type="molecule type" value="Genomic_DNA"/>
</dbReference>
<dbReference type="GO" id="GO:0009055">
    <property type="term" value="F:electron transfer activity"/>
    <property type="evidence" value="ECO:0007669"/>
    <property type="project" value="InterPro"/>
</dbReference>
<dbReference type="PANTHER" id="PTHR33021:SF235">
    <property type="entry name" value="COPPER ION BINDING _ ELECTRON CARRIER PROTEIN-RELATED"/>
    <property type="match status" value="1"/>
</dbReference>
<gene>
    <name evidence="6" type="ORF">CARUB_v10006770mg</name>
</gene>
<organism evidence="6 7">
    <name type="scientific">Capsella rubella</name>
    <dbReference type="NCBI Taxonomy" id="81985"/>
    <lineage>
        <taxon>Eukaryota</taxon>
        <taxon>Viridiplantae</taxon>
        <taxon>Streptophyta</taxon>
        <taxon>Embryophyta</taxon>
        <taxon>Tracheophyta</taxon>
        <taxon>Spermatophyta</taxon>
        <taxon>Magnoliopsida</taxon>
        <taxon>eudicotyledons</taxon>
        <taxon>Gunneridae</taxon>
        <taxon>Pentapetalae</taxon>
        <taxon>rosids</taxon>
        <taxon>malvids</taxon>
        <taxon>Brassicales</taxon>
        <taxon>Brassicaceae</taxon>
        <taxon>Camelineae</taxon>
        <taxon>Capsella</taxon>
    </lineage>
</organism>
<feature type="domain" description="Phytocyanin" evidence="5">
    <location>
        <begin position="160"/>
        <end position="262"/>
    </location>
</feature>
<feature type="compositionally biased region" description="Pro residues" evidence="3">
    <location>
        <begin position="143"/>
        <end position="153"/>
    </location>
</feature>
<keyword evidence="7" id="KW-1185">Reference proteome</keyword>
<keyword evidence="1" id="KW-1015">Disulfide bond</keyword>
<evidence type="ECO:0000256" key="1">
    <source>
        <dbReference type="ARBA" id="ARBA00023157"/>
    </source>
</evidence>
<keyword evidence="4" id="KW-0732">Signal</keyword>
<evidence type="ECO:0000259" key="5">
    <source>
        <dbReference type="PROSITE" id="PS51485"/>
    </source>
</evidence>